<evidence type="ECO:0000313" key="4">
    <source>
        <dbReference type="Proteomes" id="UP001359559"/>
    </source>
</evidence>
<feature type="region of interest" description="Disordered" evidence="1">
    <location>
        <begin position="97"/>
        <end position="125"/>
    </location>
</feature>
<evidence type="ECO:0000256" key="1">
    <source>
        <dbReference type="SAM" id="MobiDB-lite"/>
    </source>
</evidence>
<keyword evidence="2" id="KW-0732">Signal</keyword>
<proteinExistence type="predicted"/>
<evidence type="ECO:0000256" key="2">
    <source>
        <dbReference type="SAM" id="SignalP"/>
    </source>
</evidence>
<accession>A0AAN9PEE2</accession>
<evidence type="ECO:0008006" key="5">
    <source>
        <dbReference type="Google" id="ProtNLM"/>
    </source>
</evidence>
<name>A0AAN9PEE2_CLITE</name>
<gene>
    <name evidence="3" type="ORF">RJT34_18564</name>
</gene>
<reference evidence="3 4" key="1">
    <citation type="submission" date="2024-01" db="EMBL/GenBank/DDBJ databases">
        <title>The genomes of 5 underutilized Papilionoideae crops provide insights into root nodulation and disease resistance.</title>
        <authorList>
            <person name="Yuan L."/>
        </authorList>
    </citation>
    <scope>NUCLEOTIDE SEQUENCE [LARGE SCALE GENOMIC DNA]</scope>
    <source>
        <strain evidence="3">LY-2023</strain>
        <tissue evidence="3">Leaf</tissue>
    </source>
</reference>
<dbReference type="AlphaFoldDB" id="A0AAN9PEE2"/>
<comment type="caution">
    <text evidence="3">The sequence shown here is derived from an EMBL/GenBank/DDBJ whole genome shotgun (WGS) entry which is preliminary data.</text>
</comment>
<protein>
    <recommendedName>
        <fullName evidence="5">Ubiquitin-like protease family profile domain-containing protein</fullName>
    </recommendedName>
</protein>
<sequence length="309" mass="35429">MSLQTNCALIVLLFVFSNRKVNHQNNVLKMFKLAQGLHCRNNSGPTLDFDWKMMVHLRSRALFNKSTTKVVVAAAESLHKLIEEKKSICQKIQESPLLLPDSPGETEADESSGKTSQHPQKRENVHEKLDASYQIHGLEDFMQRNNPRAFYWGNALRFIKMEWGIRDTFVADMVLRELFKNQLIVSLIAKWDDVIESEKCMINPWIRDEWVKPLMLAKNGQLYERYSQIIAPSGHKIGLGHNCLALDQKKVKLSDGLGFKSDHWGVIVNVGASYLNFGSKWMAKMKNLKVLHLGRWEDSSSLHIEVKIS</sequence>
<keyword evidence="4" id="KW-1185">Reference proteome</keyword>
<feature type="signal peptide" evidence="2">
    <location>
        <begin position="1"/>
        <end position="23"/>
    </location>
</feature>
<evidence type="ECO:0000313" key="3">
    <source>
        <dbReference type="EMBL" id="KAK7295653.1"/>
    </source>
</evidence>
<organism evidence="3 4">
    <name type="scientific">Clitoria ternatea</name>
    <name type="common">Butterfly pea</name>
    <dbReference type="NCBI Taxonomy" id="43366"/>
    <lineage>
        <taxon>Eukaryota</taxon>
        <taxon>Viridiplantae</taxon>
        <taxon>Streptophyta</taxon>
        <taxon>Embryophyta</taxon>
        <taxon>Tracheophyta</taxon>
        <taxon>Spermatophyta</taxon>
        <taxon>Magnoliopsida</taxon>
        <taxon>eudicotyledons</taxon>
        <taxon>Gunneridae</taxon>
        <taxon>Pentapetalae</taxon>
        <taxon>rosids</taxon>
        <taxon>fabids</taxon>
        <taxon>Fabales</taxon>
        <taxon>Fabaceae</taxon>
        <taxon>Papilionoideae</taxon>
        <taxon>50 kb inversion clade</taxon>
        <taxon>NPAAA clade</taxon>
        <taxon>indigoferoid/millettioid clade</taxon>
        <taxon>Phaseoleae</taxon>
        <taxon>Clitoria</taxon>
    </lineage>
</organism>
<feature type="chain" id="PRO_5042826541" description="Ubiquitin-like protease family profile domain-containing protein" evidence="2">
    <location>
        <begin position="24"/>
        <end position="309"/>
    </location>
</feature>
<dbReference type="EMBL" id="JAYKXN010000004">
    <property type="protein sequence ID" value="KAK7295653.1"/>
    <property type="molecule type" value="Genomic_DNA"/>
</dbReference>
<dbReference type="Proteomes" id="UP001359559">
    <property type="component" value="Unassembled WGS sequence"/>
</dbReference>